<dbReference type="RefSeq" id="WP_038604522.1">
    <property type="nucleotide sequence ID" value="NZ_CP008944.1"/>
</dbReference>
<protein>
    <submittedName>
        <fullName evidence="2">Uncharacterized protein</fullName>
    </submittedName>
</protein>
<sequence length="470" mass="47489">MKTAVAQEYAAAVAALSSAARGRYGGPGVAPETIDAWLSSTEGLDTQALRGSLLSAAGSTDPHPMRSRALPWIIKVLLEFGAGVLGALVGDRAGGWFGQKDRADRVASEGYEACAAIDQVEHDCARGSEGVVGKLESGVRWIVDKLFGLDPARQREEFDACVAAGSSMIDEAAGCLGEIADGRDEAIRGCYEELLRRLDEACVPCDVAQPTGTAQSSSSASSVGVDCAVPADTLPASAASGVAAAGVQASGVDCAPEWQSKPKPGAALECPPEPQPKPKPGSECPPEPQPGPAPEADCPPEPGPHPGPAPVSCPPEAAACAGMIAAGIGIAVLGFIVEAGLGCIVEQSDPLPVPECPPEPEPQLQPGPAPEPDCSPESAPQPDPAPEPPPTGKPGPEVPLDQVPEPEPPPKKVAAVANAAPPSEAPAAEQPAVPQPEEPVAPPVEPPADDGAVAFEAPEPGVAPRKAGQW</sequence>
<name>A0ABM5QLR0_9CORY</name>
<evidence type="ECO:0000256" key="1">
    <source>
        <dbReference type="SAM" id="MobiDB-lite"/>
    </source>
</evidence>
<feature type="compositionally biased region" description="Pro residues" evidence="1">
    <location>
        <begin position="351"/>
        <end position="397"/>
    </location>
</feature>
<feature type="compositionally biased region" description="Pro residues" evidence="1">
    <location>
        <begin position="271"/>
        <end position="311"/>
    </location>
</feature>
<keyword evidence="3" id="KW-1185">Reference proteome</keyword>
<feature type="region of interest" description="Disordered" evidence="1">
    <location>
        <begin position="351"/>
        <end position="470"/>
    </location>
</feature>
<dbReference type="Proteomes" id="UP000028504">
    <property type="component" value="Chromosome"/>
</dbReference>
<feature type="compositionally biased region" description="Low complexity" evidence="1">
    <location>
        <begin position="412"/>
        <end position="432"/>
    </location>
</feature>
<reference evidence="2 3" key="1">
    <citation type="submission" date="2014-07" db="EMBL/GenBank/DDBJ databases">
        <title>Complete genome sequence of Corynebacterium atypicum DSM 44849: identifiction of the mycolic acid biosynthesis genes.</title>
        <authorList>
            <person name="Tippelt A."/>
            <person name="Mollmann S."/>
            <person name="Albersmeier A."/>
            <person name="Jaenicke S."/>
            <person name="Ruckert C."/>
            <person name="Tauch A."/>
        </authorList>
    </citation>
    <scope>NUCLEOTIDE SEQUENCE [LARGE SCALE GENOMIC DNA]</scope>
    <source>
        <strain evidence="2 3">R2070</strain>
    </source>
</reference>
<organism evidence="2 3">
    <name type="scientific">Corynebacterium atypicum</name>
    <dbReference type="NCBI Taxonomy" id="191610"/>
    <lineage>
        <taxon>Bacteria</taxon>
        <taxon>Bacillati</taxon>
        <taxon>Actinomycetota</taxon>
        <taxon>Actinomycetes</taxon>
        <taxon>Mycobacteriales</taxon>
        <taxon>Corynebacteriaceae</taxon>
        <taxon>Corynebacterium</taxon>
    </lineage>
</organism>
<accession>A0ABM5QLR0</accession>
<proteinExistence type="predicted"/>
<evidence type="ECO:0000313" key="3">
    <source>
        <dbReference type="Proteomes" id="UP000028504"/>
    </source>
</evidence>
<gene>
    <name evidence="2" type="ORF">CATYP_02310</name>
</gene>
<feature type="compositionally biased region" description="Pro residues" evidence="1">
    <location>
        <begin position="433"/>
        <end position="446"/>
    </location>
</feature>
<evidence type="ECO:0000313" key="2">
    <source>
        <dbReference type="EMBL" id="AIG63707.1"/>
    </source>
</evidence>
<feature type="region of interest" description="Disordered" evidence="1">
    <location>
        <begin position="256"/>
        <end position="311"/>
    </location>
</feature>
<dbReference type="EMBL" id="CP008944">
    <property type="protein sequence ID" value="AIG63707.1"/>
    <property type="molecule type" value="Genomic_DNA"/>
</dbReference>